<comment type="subcellular location">
    <subcellularLocation>
        <location evidence="1">Membrane</location>
        <topology evidence="1">Multi-pass membrane protein</topology>
    </subcellularLocation>
</comment>
<feature type="transmembrane region" description="Helical" evidence="6">
    <location>
        <begin position="196"/>
        <end position="217"/>
    </location>
</feature>
<keyword evidence="4 6" id="KW-0472">Membrane</keyword>
<evidence type="ECO:0000256" key="3">
    <source>
        <dbReference type="ARBA" id="ARBA00022989"/>
    </source>
</evidence>
<evidence type="ECO:0000256" key="1">
    <source>
        <dbReference type="ARBA" id="ARBA00004141"/>
    </source>
</evidence>
<name>A0A7R9PR99_TIMGE</name>
<evidence type="ECO:0000256" key="5">
    <source>
        <dbReference type="SAM" id="MobiDB-lite"/>
    </source>
</evidence>
<reference evidence="7" key="1">
    <citation type="submission" date="2020-11" db="EMBL/GenBank/DDBJ databases">
        <authorList>
            <person name="Tran Van P."/>
        </authorList>
    </citation>
    <scope>NUCLEOTIDE SEQUENCE</scope>
</reference>
<accession>A0A7R9PR99</accession>
<feature type="region of interest" description="Disordered" evidence="5">
    <location>
        <begin position="99"/>
        <end position="133"/>
    </location>
</feature>
<proteinExistence type="predicted"/>
<dbReference type="EMBL" id="OE844652">
    <property type="protein sequence ID" value="CAD7605878.1"/>
    <property type="molecule type" value="Genomic_DNA"/>
</dbReference>
<dbReference type="SUPFAM" id="SSF103473">
    <property type="entry name" value="MFS general substrate transporter"/>
    <property type="match status" value="1"/>
</dbReference>
<protein>
    <submittedName>
        <fullName evidence="7">Uncharacterized protein</fullName>
    </submittedName>
</protein>
<organism evidence="7">
    <name type="scientific">Timema genevievae</name>
    <name type="common">Walking stick</name>
    <dbReference type="NCBI Taxonomy" id="629358"/>
    <lineage>
        <taxon>Eukaryota</taxon>
        <taxon>Metazoa</taxon>
        <taxon>Ecdysozoa</taxon>
        <taxon>Arthropoda</taxon>
        <taxon>Hexapoda</taxon>
        <taxon>Insecta</taxon>
        <taxon>Pterygota</taxon>
        <taxon>Neoptera</taxon>
        <taxon>Polyneoptera</taxon>
        <taxon>Phasmatodea</taxon>
        <taxon>Timematodea</taxon>
        <taxon>Timematoidea</taxon>
        <taxon>Timematidae</taxon>
        <taxon>Timema</taxon>
    </lineage>
</organism>
<evidence type="ECO:0000256" key="4">
    <source>
        <dbReference type="ARBA" id="ARBA00023136"/>
    </source>
</evidence>
<keyword evidence="2 6" id="KW-0812">Transmembrane</keyword>
<evidence type="ECO:0000256" key="2">
    <source>
        <dbReference type="ARBA" id="ARBA00022692"/>
    </source>
</evidence>
<dbReference type="InterPro" id="IPR036259">
    <property type="entry name" value="MFS_trans_sf"/>
</dbReference>
<gene>
    <name evidence="7" type="ORF">TGEB3V08_LOCUS9651</name>
</gene>
<sequence>MYGLTVRCSDGHNRVAGHPAKRYISPLLQKKRVKHQLDYGGMDRVVGCLDYLDSGTRFQHVPETVCAEYQAAAFPRLPRYYPQNRLYTHRRTVLPRPSPLLSTLAAGSKPATRAGRVTGSKARGPPLGGKRGRLPDPASHRFLQISADDPPTERLRLWNTGRLTLIRRGYRRPTSLERHIFTKHIMEYLRPSRRTLGLSLCIGVFQTITIPWIAIASGNWRRFLLAMSLPVLAVPFFYLVVPESASWLVSKGCTKEAIGCFENVASFNGRKMSPEALQKFMHRVLLPVQVIRLSNNYANGLGIGKVEFRGSEPAFAWRESGKPFRENHPPVHPTEIRISISPSSAVKLNTTSALANYATEFSNWFTATFTVLLLATTSAVVSRFGVDMAYSGGAQYAAELIPSEVRGQGVAATFFSSQILY</sequence>
<evidence type="ECO:0000256" key="6">
    <source>
        <dbReference type="SAM" id="Phobius"/>
    </source>
</evidence>
<dbReference type="Gene3D" id="1.20.1250.20">
    <property type="entry name" value="MFS general substrate transporter like domains"/>
    <property type="match status" value="1"/>
</dbReference>
<dbReference type="AlphaFoldDB" id="A0A7R9PR99"/>
<evidence type="ECO:0000313" key="7">
    <source>
        <dbReference type="EMBL" id="CAD7605878.1"/>
    </source>
</evidence>
<dbReference type="GO" id="GO:0016020">
    <property type="term" value="C:membrane"/>
    <property type="evidence" value="ECO:0007669"/>
    <property type="project" value="UniProtKB-SubCell"/>
</dbReference>
<keyword evidence="3 6" id="KW-1133">Transmembrane helix</keyword>
<feature type="transmembrane region" description="Helical" evidence="6">
    <location>
        <begin position="223"/>
        <end position="241"/>
    </location>
</feature>
<dbReference type="PANTHER" id="PTHR24064">
    <property type="entry name" value="SOLUTE CARRIER FAMILY 22 MEMBER"/>
    <property type="match status" value="1"/>
</dbReference>